<dbReference type="InterPro" id="IPR036291">
    <property type="entry name" value="NAD(P)-bd_dom_sf"/>
</dbReference>
<evidence type="ECO:0000256" key="1">
    <source>
        <dbReference type="ARBA" id="ARBA00006484"/>
    </source>
</evidence>
<dbReference type="SUPFAM" id="SSF51735">
    <property type="entry name" value="NAD(P)-binding Rossmann-fold domains"/>
    <property type="match status" value="1"/>
</dbReference>
<keyword evidence="5" id="KW-1185">Reference proteome</keyword>
<dbReference type="Proteomes" id="UP000717752">
    <property type="component" value="Unassembled WGS sequence"/>
</dbReference>
<evidence type="ECO:0000313" key="4">
    <source>
        <dbReference type="EMBL" id="MBW9051038.1"/>
    </source>
</evidence>
<sequence>MMSLEKKKILVAGGTSGAGLAFVRKVAAEGAIVHVVGRSEERLAKARTYSPNVRPHVADITNEAQVAALADEIGHIDHLVSTAAEIAFKPFPELSDEDILRSLGAKLWGPIYLARHFASRLSTHGSMTFVSGSAAYKAVPGGAAIAMANAALDGLARTLALEFAPMRVNVVSPGAFESSTWDFLEQDVRQETMVDMGRALPLGRVGTENEIADAILFLVRNGFATGSVLQIDGGANA</sequence>
<evidence type="ECO:0000256" key="2">
    <source>
        <dbReference type="ARBA" id="ARBA00023002"/>
    </source>
</evidence>
<dbReference type="SMART" id="SM00822">
    <property type="entry name" value="PKS_KR"/>
    <property type="match status" value="1"/>
</dbReference>
<evidence type="ECO:0000313" key="5">
    <source>
        <dbReference type="Proteomes" id="UP000717752"/>
    </source>
</evidence>
<protein>
    <submittedName>
        <fullName evidence="4">SDR family oxidoreductase</fullName>
    </submittedName>
</protein>
<dbReference type="EMBL" id="JAEUAK010000001">
    <property type="protein sequence ID" value="MBW9051038.1"/>
    <property type="molecule type" value="Genomic_DNA"/>
</dbReference>
<dbReference type="Gene3D" id="3.40.50.720">
    <property type="entry name" value="NAD(P)-binding Rossmann-like Domain"/>
    <property type="match status" value="1"/>
</dbReference>
<reference evidence="4 5" key="1">
    <citation type="journal article" date="2021" name="MBio">
        <title>Poor Competitiveness of Bradyrhizobium in Pigeon Pea Root Colonization in Indian Soils.</title>
        <authorList>
            <person name="Chalasani D."/>
            <person name="Basu A."/>
            <person name="Pullabhotla S.V.S.R.N."/>
            <person name="Jorrin B."/>
            <person name="Neal A.L."/>
            <person name="Poole P.S."/>
            <person name="Podile A.R."/>
            <person name="Tkacz A."/>
        </authorList>
    </citation>
    <scope>NUCLEOTIDE SEQUENCE [LARGE SCALE GENOMIC DNA]</scope>
    <source>
        <strain evidence="4 5">HU56</strain>
    </source>
</reference>
<comment type="similarity">
    <text evidence="1">Belongs to the short-chain dehydrogenases/reductases (SDR) family.</text>
</comment>
<dbReference type="InterPro" id="IPR051122">
    <property type="entry name" value="SDR_DHRS6-like"/>
</dbReference>
<dbReference type="Pfam" id="PF13561">
    <property type="entry name" value="adh_short_C2"/>
    <property type="match status" value="1"/>
</dbReference>
<dbReference type="InterPro" id="IPR002347">
    <property type="entry name" value="SDR_fam"/>
</dbReference>
<evidence type="ECO:0000259" key="3">
    <source>
        <dbReference type="SMART" id="SM00822"/>
    </source>
</evidence>
<name>A0ABS7GM24_9HYPH</name>
<proteinExistence type="inferred from homology"/>
<keyword evidence="2" id="KW-0560">Oxidoreductase</keyword>
<dbReference type="InterPro" id="IPR057326">
    <property type="entry name" value="KR_dom"/>
</dbReference>
<dbReference type="RefSeq" id="WP_220332581.1">
    <property type="nucleotide sequence ID" value="NZ_JAEUAK010000001.1"/>
</dbReference>
<dbReference type="PANTHER" id="PTHR43477">
    <property type="entry name" value="DIHYDROANTICAPSIN 7-DEHYDROGENASE"/>
    <property type="match status" value="1"/>
</dbReference>
<accession>A0ABS7GM24</accession>
<comment type="caution">
    <text evidence="4">The sequence shown here is derived from an EMBL/GenBank/DDBJ whole genome shotgun (WGS) entry which is preliminary data.</text>
</comment>
<dbReference type="PRINTS" id="PR00081">
    <property type="entry name" value="GDHRDH"/>
</dbReference>
<gene>
    <name evidence="4" type="ORF">JNB85_01275</name>
</gene>
<organism evidence="4 5">
    <name type="scientific">Rhizobium mesosinicum</name>
    <dbReference type="NCBI Taxonomy" id="335017"/>
    <lineage>
        <taxon>Bacteria</taxon>
        <taxon>Pseudomonadati</taxon>
        <taxon>Pseudomonadota</taxon>
        <taxon>Alphaproteobacteria</taxon>
        <taxon>Hyphomicrobiales</taxon>
        <taxon>Rhizobiaceae</taxon>
        <taxon>Rhizobium/Agrobacterium group</taxon>
        <taxon>Rhizobium</taxon>
    </lineage>
</organism>
<dbReference type="PANTHER" id="PTHR43477:SF1">
    <property type="entry name" value="DIHYDROANTICAPSIN 7-DEHYDROGENASE"/>
    <property type="match status" value="1"/>
</dbReference>
<feature type="domain" description="Ketoreductase" evidence="3">
    <location>
        <begin position="7"/>
        <end position="184"/>
    </location>
</feature>